<evidence type="ECO:0000313" key="2">
    <source>
        <dbReference type="EMBL" id="PWA28070.1"/>
    </source>
</evidence>
<proteinExistence type="predicted"/>
<dbReference type="Pfam" id="PF05773">
    <property type="entry name" value="RWD"/>
    <property type="match status" value="1"/>
</dbReference>
<dbReference type="InterPro" id="IPR006575">
    <property type="entry name" value="RWD_dom"/>
</dbReference>
<name>A0A315VWU9_GAMAF</name>
<dbReference type="CDD" id="cd23829">
    <property type="entry name" value="RWD_RWDD2"/>
    <property type="match status" value="1"/>
</dbReference>
<dbReference type="PANTHER" id="PTHR15955">
    <property type="entry name" value="RWD DOMAIN CONTAINING PROTEIN 2"/>
    <property type="match status" value="1"/>
</dbReference>
<organism evidence="2 3">
    <name type="scientific">Gambusia affinis</name>
    <name type="common">Western mosquitofish</name>
    <name type="synonym">Heterandria affinis</name>
    <dbReference type="NCBI Taxonomy" id="33528"/>
    <lineage>
        <taxon>Eukaryota</taxon>
        <taxon>Metazoa</taxon>
        <taxon>Chordata</taxon>
        <taxon>Craniata</taxon>
        <taxon>Vertebrata</taxon>
        <taxon>Euteleostomi</taxon>
        <taxon>Actinopterygii</taxon>
        <taxon>Neopterygii</taxon>
        <taxon>Teleostei</taxon>
        <taxon>Neoteleostei</taxon>
        <taxon>Acanthomorphata</taxon>
        <taxon>Ovalentaria</taxon>
        <taxon>Atherinomorphae</taxon>
        <taxon>Cyprinodontiformes</taxon>
        <taxon>Poeciliidae</taxon>
        <taxon>Poeciliinae</taxon>
        <taxon>Gambusia</taxon>
    </lineage>
</organism>
<dbReference type="SMART" id="SM00591">
    <property type="entry name" value="RWD"/>
    <property type="match status" value="1"/>
</dbReference>
<dbReference type="PANTHER" id="PTHR15955:SF8">
    <property type="entry name" value="RWD DOMAIN-CONTAINING PROTEIN 2B-RELATED"/>
    <property type="match status" value="1"/>
</dbReference>
<accession>A0A315VWU9</accession>
<evidence type="ECO:0000259" key="1">
    <source>
        <dbReference type="PROSITE" id="PS50908"/>
    </source>
</evidence>
<dbReference type="AlphaFoldDB" id="A0A315VWU9"/>
<dbReference type="Gene3D" id="3.10.110.10">
    <property type="entry name" value="Ubiquitin Conjugating Enzyme"/>
    <property type="match status" value="1"/>
</dbReference>
<dbReference type="InterPro" id="IPR016135">
    <property type="entry name" value="UBQ-conjugating_enzyme/RWD"/>
</dbReference>
<dbReference type="CDD" id="cd24163">
    <property type="entry name" value="RWDD2_C"/>
    <property type="match status" value="1"/>
</dbReference>
<dbReference type="InterPro" id="IPR010541">
    <property type="entry name" value="Prp3_C"/>
</dbReference>
<protein>
    <recommendedName>
        <fullName evidence="1">RWD domain-containing protein</fullName>
    </recommendedName>
</protein>
<sequence length="497" mass="56617">MSYMEWAESQLAEVELLISMFPGQDELELTDQLALAELRSYVENSASGEKPPPARPQFFIKQRLDSSVTNETEFILSCAYPSEYPSVLPDITVRCSALSRAQQTEVQTDLNKYLMKNCLGDLCVLAAVDWVKENLEHFIKKSFSTAPAAKLESASQTTQEVFSRLWIYSHHIYNKSKRKNILEWSKELGLSGFSMPGKPGIVCVEGPQSACEEFWSRVKVLTWKKIMIRHREDITLNRQGDDSNTVESLDSLRKFTGFEEAMFDPHGNRGNHMDLGQLYQFLNEKGCCDIFQIYFGIEGSRLQHWSCNREAVSLFQGGCWHRQRACRASFRGLFVGSSVPYMKVGRQEKRKTCGERRRVQKSNMRRPRRVLKVSKHPSLERIGIIGTLTSTSVVLSPDSNDTKVTTHGARCGGQPSAPRQDGEAELHLQEDDRVALSQGMSQVQKELQPHMDAWQLRDGISLKPTFGHHCSRQYKSLPQHLKPIRMAKSAKFYKKLK</sequence>
<dbReference type="InterPro" id="IPR017359">
    <property type="entry name" value="Phi-like"/>
</dbReference>
<evidence type="ECO:0000313" key="3">
    <source>
        <dbReference type="Proteomes" id="UP000250572"/>
    </source>
</evidence>
<keyword evidence="3" id="KW-1185">Reference proteome</keyword>
<feature type="domain" description="RWD" evidence="1">
    <location>
        <begin position="12"/>
        <end position="138"/>
    </location>
</feature>
<comment type="caution">
    <text evidence="2">The sequence shown here is derived from an EMBL/GenBank/DDBJ whole genome shotgun (WGS) entry which is preliminary data.</text>
</comment>
<dbReference type="EMBL" id="NHOQ01000959">
    <property type="protein sequence ID" value="PWA28070.1"/>
    <property type="molecule type" value="Genomic_DNA"/>
</dbReference>
<gene>
    <name evidence="2" type="ORF">CCH79_00012118</name>
</gene>
<dbReference type="Pfam" id="PF06544">
    <property type="entry name" value="Prp3_C"/>
    <property type="match status" value="1"/>
</dbReference>
<dbReference type="STRING" id="33528.ENSGAFP00000030200"/>
<dbReference type="PROSITE" id="PS50908">
    <property type="entry name" value="RWD"/>
    <property type="match status" value="1"/>
</dbReference>
<dbReference type="SUPFAM" id="SSF54495">
    <property type="entry name" value="UBC-like"/>
    <property type="match status" value="1"/>
</dbReference>
<reference evidence="2 3" key="1">
    <citation type="journal article" date="2018" name="G3 (Bethesda)">
        <title>A High-Quality Reference Genome for the Invasive Mosquitofish Gambusia affinis Using a Chicago Library.</title>
        <authorList>
            <person name="Hoffberg S.L."/>
            <person name="Troendle N.J."/>
            <person name="Glenn T.C."/>
            <person name="Mahmud O."/>
            <person name="Louha S."/>
            <person name="Chalopin D."/>
            <person name="Bennetzen J.L."/>
            <person name="Mauricio R."/>
        </authorList>
    </citation>
    <scope>NUCLEOTIDE SEQUENCE [LARGE SCALE GENOMIC DNA]</scope>
    <source>
        <strain evidence="2">NE01/NJP1002.9</strain>
        <tissue evidence="2">Muscle</tissue>
    </source>
</reference>
<dbReference type="Proteomes" id="UP000250572">
    <property type="component" value="Unassembled WGS sequence"/>
</dbReference>
<dbReference type="InterPro" id="IPR059181">
    <property type="entry name" value="RWDD2A-B_C"/>
</dbReference>